<feature type="region of interest" description="Disordered" evidence="1">
    <location>
        <begin position="1"/>
        <end position="235"/>
    </location>
</feature>
<name>A0A8H6HJ06_9AGAR</name>
<dbReference type="Proteomes" id="UP000521943">
    <property type="component" value="Unassembled WGS sequence"/>
</dbReference>
<evidence type="ECO:0000313" key="2">
    <source>
        <dbReference type="EMBL" id="KAF6747629.1"/>
    </source>
</evidence>
<feature type="compositionally biased region" description="Basic residues" evidence="1">
    <location>
        <begin position="192"/>
        <end position="204"/>
    </location>
</feature>
<accession>A0A8H6HJ06</accession>
<gene>
    <name evidence="2" type="ORF">DFP72DRAFT_589833</name>
</gene>
<evidence type="ECO:0000256" key="1">
    <source>
        <dbReference type="SAM" id="MobiDB-lite"/>
    </source>
</evidence>
<comment type="caution">
    <text evidence="2">The sequence shown here is derived from an EMBL/GenBank/DDBJ whole genome shotgun (WGS) entry which is preliminary data.</text>
</comment>
<reference evidence="2 3" key="1">
    <citation type="submission" date="2020-07" db="EMBL/GenBank/DDBJ databases">
        <title>Comparative genomics of pyrophilous fungi reveals a link between fire events and developmental genes.</title>
        <authorList>
            <consortium name="DOE Joint Genome Institute"/>
            <person name="Steindorff A.S."/>
            <person name="Carver A."/>
            <person name="Calhoun S."/>
            <person name="Stillman K."/>
            <person name="Liu H."/>
            <person name="Lipzen A."/>
            <person name="Pangilinan J."/>
            <person name="Labutti K."/>
            <person name="Bruns T.D."/>
            <person name="Grigoriev I.V."/>
        </authorList>
    </citation>
    <scope>NUCLEOTIDE SEQUENCE [LARGE SCALE GENOMIC DNA]</scope>
    <source>
        <strain evidence="2 3">CBS 144469</strain>
    </source>
</reference>
<feature type="compositionally biased region" description="Basic and acidic residues" evidence="1">
    <location>
        <begin position="162"/>
        <end position="191"/>
    </location>
</feature>
<protein>
    <submittedName>
        <fullName evidence="2">Uncharacterized protein</fullName>
    </submittedName>
</protein>
<feature type="compositionally biased region" description="Polar residues" evidence="1">
    <location>
        <begin position="105"/>
        <end position="134"/>
    </location>
</feature>
<feature type="compositionally biased region" description="Basic residues" evidence="1">
    <location>
        <begin position="83"/>
        <end position="104"/>
    </location>
</feature>
<evidence type="ECO:0000313" key="3">
    <source>
        <dbReference type="Proteomes" id="UP000521943"/>
    </source>
</evidence>
<organism evidence="2 3">
    <name type="scientific">Ephemerocybe angulata</name>
    <dbReference type="NCBI Taxonomy" id="980116"/>
    <lineage>
        <taxon>Eukaryota</taxon>
        <taxon>Fungi</taxon>
        <taxon>Dikarya</taxon>
        <taxon>Basidiomycota</taxon>
        <taxon>Agaricomycotina</taxon>
        <taxon>Agaricomycetes</taxon>
        <taxon>Agaricomycetidae</taxon>
        <taxon>Agaricales</taxon>
        <taxon>Agaricineae</taxon>
        <taxon>Psathyrellaceae</taxon>
        <taxon>Ephemerocybe</taxon>
    </lineage>
</organism>
<dbReference type="AlphaFoldDB" id="A0A8H6HJ06"/>
<proteinExistence type="predicted"/>
<keyword evidence="3" id="KW-1185">Reference proteome</keyword>
<sequence length="235" mass="26858">MSNGCEKSPKRQIPTPPPRRTRIRAQSPTPDANFVLIEHRERTPSQRTNDSGAWPHGRQCSRFLGDMERGTRRADTRAMGERKRCRKGVKRTGAQKKGERRHARQSTSEAKELSSQPHLPSRLNPSTIADPQNDSTKKSSTASKYTVKELTTRAVPARHRRSFDTWSHRARDSSRRYLSDVIEKRGHEKRGAHTKPTGTKRRPKTNGETNRIKRETKHIGKSTRSEANRRGTKGR</sequence>
<feature type="compositionally biased region" description="Basic and acidic residues" evidence="1">
    <location>
        <begin position="65"/>
        <end position="82"/>
    </location>
</feature>
<dbReference type="EMBL" id="JACGCI010000079">
    <property type="protein sequence ID" value="KAF6747629.1"/>
    <property type="molecule type" value="Genomic_DNA"/>
</dbReference>